<dbReference type="Proteomes" id="UP000307749">
    <property type="component" value="Unassembled WGS sequence"/>
</dbReference>
<dbReference type="AlphaFoldDB" id="A0A4S3KKF0"/>
<keyword evidence="2" id="KW-1185">Reference proteome</keyword>
<dbReference type="STRING" id="993689.GCA_002077135_02380"/>
<proteinExistence type="predicted"/>
<gene>
    <name evidence="1" type="ORF">B1806_11260</name>
</gene>
<accession>A0A4S3KKF0</accession>
<organism evidence="1 2">
    <name type="scientific">Metallibacterium scheffleri</name>
    <dbReference type="NCBI Taxonomy" id="993689"/>
    <lineage>
        <taxon>Bacteria</taxon>
        <taxon>Pseudomonadati</taxon>
        <taxon>Pseudomonadota</taxon>
        <taxon>Gammaproteobacteria</taxon>
        <taxon>Lysobacterales</taxon>
        <taxon>Rhodanobacteraceae</taxon>
        <taxon>Metallibacterium</taxon>
    </lineage>
</organism>
<evidence type="ECO:0000313" key="2">
    <source>
        <dbReference type="Proteomes" id="UP000307749"/>
    </source>
</evidence>
<sequence length="129" mass="14043">MLAAARLLAASVEGRRVRPESRGSHIAEMATVIWLTTCDTEHRAARAARGHREPDPRDPTDLARVAANLLRTTRRRMVRQARALRLVYCGAGGTGSGPAPAVADDWGWYARRAARHCPIERVALGGGRP</sequence>
<reference evidence="1 2" key="1">
    <citation type="submission" date="2017-02" db="EMBL/GenBank/DDBJ databases">
        <title>Whole genome sequencing of Metallibacterium scheffleri DSM 24874 (T).</title>
        <authorList>
            <person name="Kumar S."/>
            <person name="Patil P."/>
            <person name="Patil P.B."/>
        </authorList>
    </citation>
    <scope>NUCLEOTIDE SEQUENCE [LARGE SCALE GENOMIC DNA]</scope>
    <source>
        <strain evidence="1 2">DSM 24874</strain>
    </source>
</reference>
<evidence type="ECO:0000313" key="1">
    <source>
        <dbReference type="EMBL" id="THD09302.1"/>
    </source>
</evidence>
<name>A0A4S3KKF0_9GAMM</name>
<dbReference type="EMBL" id="MWQO01000040">
    <property type="protein sequence ID" value="THD09302.1"/>
    <property type="molecule type" value="Genomic_DNA"/>
</dbReference>
<protein>
    <submittedName>
        <fullName evidence="1">Uncharacterized protein</fullName>
    </submittedName>
</protein>
<comment type="caution">
    <text evidence="1">The sequence shown here is derived from an EMBL/GenBank/DDBJ whole genome shotgun (WGS) entry which is preliminary data.</text>
</comment>